<feature type="compositionally biased region" description="Basic residues" evidence="1">
    <location>
        <begin position="155"/>
        <end position="164"/>
    </location>
</feature>
<dbReference type="Proteomes" id="UP001318860">
    <property type="component" value="Unassembled WGS sequence"/>
</dbReference>
<feature type="region of interest" description="Disordered" evidence="1">
    <location>
        <begin position="1"/>
        <end position="68"/>
    </location>
</feature>
<feature type="region of interest" description="Disordered" evidence="1">
    <location>
        <begin position="142"/>
        <end position="164"/>
    </location>
</feature>
<gene>
    <name evidence="2" type="ORF">DH2020_011998</name>
</gene>
<reference evidence="2 3" key="1">
    <citation type="journal article" date="2021" name="Comput. Struct. Biotechnol. J.">
        <title>De novo genome assembly of the potent medicinal plant Rehmannia glutinosa using nanopore technology.</title>
        <authorList>
            <person name="Ma L."/>
            <person name="Dong C."/>
            <person name="Song C."/>
            <person name="Wang X."/>
            <person name="Zheng X."/>
            <person name="Niu Y."/>
            <person name="Chen S."/>
            <person name="Feng W."/>
        </authorList>
    </citation>
    <scope>NUCLEOTIDE SEQUENCE [LARGE SCALE GENOMIC DNA]</scope>
    <source>
        <strain evidence="2">DH-2019</strain>
    </source>
</reference>
<evidence type="ECO:0000313" key="2">
    <source>
        <dbReference type="EMBL" id="KAK6157750.1"/>
    </source>
</evidence>
<protein>
    <submittedName>
        <fullName evidence="2">Uncharacterized protein</fullName>
    </submittedName>
</protein>
<accession>A0ABR0XEZ5</accession>
<keyword evidence="3" id="KW-1185">Reference proteome</keyword>
<evidence type="ECO:0000256" key="1">
    <source>
        <dbReference type="SAM" id="MobiDB-lite"/>
    </source>
</evidence>
<organism evidence="2 3">
    <name type="scientific">Rehmannia glutinosa</name>
    <name type="common">Chinese foxglove</name>
    <dbReference type="NCBI Taxonomy" id="99300"/>
    <lineage>
        <taxon>Eukaryota</taxon>
        <taxon>Viridiplantae</taxon>
        <taxon>Streptophyta</taxon>
        <taxon>Embryophyta</taxon>
        <taxon>Tracheophyta</taxon>
        <taxon>Spermatophyta</taxon>
        <taxon>Magnoliopsida</taxon>
        <taxon>eudicotyledons</taxon>
        <taxon>Gunneridae</taxon>
        <taxon>Pentapetalae</taxon>
        <taxon>asterids</taxon>
        <taxon>lamiids</taxon>
        <taxon>Lamiales</taxon>
        <taxon>Orobanchaceae</taxon>
        <taxon>Rehmannieae</taxon>
        <taxon>Rehmannia</taxon>
    </lineage>
</organism>
<feature type="compositionally biased region" description="Polar residues" evidence="1">
    <location>
        <begin position="44"/>
        <end position="53"/>
    </location>
</feature>
<sequence length="164" mass="18057">MRHMLKYYSLRDEEGQNEQPDNVVGKDLLGRTFKSSRPARRDASGSSSQNQPSVKPIILPPSQQSIPNDLPCEEVENLEDDSNLIGSLFGPSIEKSANVPGPTMYQQLLISSNPSQAMQTHLQPSIQIGPIPPMLDPNFRPCFSSSVVKTNQTSKKQKKSVGHS</sequence>
<evidence type="ECO:0000313" key="3">
    <source>
        <dbReference type="Proteomes" id="UP001318860"/>
    </source>
</evidence>
<proteinExistence type="predicted"/>
<name>A0ABR0XEZ5_REHGL</name>
<dbReference type="EMBL" id="JABTTQ020000005">
    <property type="protein sequence ID" value="KAK6157750.1"/>
    <property type="molecule type" value="Genomic_DNA"/>
</dbReference>
<feature type="compositionally biased region" description="Low complexity" evidence="1">
    <location>
        <begin position="56"/>
        <end position="67"/>
    </location>
</feature>
<comment type="caution">
    <text evidence="2">The sequence shown here is derived from an EMBL/GenBank/DDBJ whole genome shotgun (WGS) entry which is preliminary data.</text>
</comment>